<name>A0A8S1RA64_9CILI</name>
<accession>A0A8S1RA64</accession>
<proteinExistence type="predicted"/>
<organism evidence="1 2">
    <name type="scientific">Paramecium sonneborni</name>
    <dbReference type="NCBI Taxonomy" id="65129"/>
    <lineage>
        <taxon>Eukaryota</taxon>
        <taxon>Sar</taxon>
        <taxon>Alveolata</taxon>
        <taxon>Ciliophora</taxon>
        <taxon>Intramacronucleata</taxon>
        <taxon>Oligohymenophorea</taxon>
        <taxon>Peniculida</taxon>
        <taxon>Parameciidae</taxon>
        <taxon>Paramecium</taxon>
    </lineage>
</organism>
<dbReference type="Proteomes" id="UP000692954">
    <property type="component" value="Unassembled WGS sequence"/>
</dbReference>
<evidence type="ECO:0000313" key="1">
    <source>
        <dbReference type="EMBL" id="CAD8125286.1"/>
    </source>
</evidence>
<dbReference type="EMBL" id="CAJJDN010000158">
    <property type="protein sequence ID" value="CAD8125286.1"/>
    <property type="molecule type" value="Genomic_DNA"/>
</dbReference>
<comment type="caution">
    <text evidence="1">The sequence shown here is derived from an EMBL/GenBank/DDBJ whole genome shotgun (WGS) entry which is preliminary data.</text>
</comment>
<protein>
    <submittedName>
        <fullName evidence="1">Uncharacterized protein</fullName>
    </submittedName>
</protein>
<gene>
    <name evidence="1" type="ORF">PSON_ATCC_30995.1.T1580009</name>
</gene>
<dbReference type="AlphaFoldDB" id="A0A8S1RA64"/>
<evidence type="ECO:0000313" key="2">
    <source>
        <dbReference type="Proteomes" id="UP000692954"/>
    </source>
</evidence>
<sequence length="76" mass="9129">MVLKLDIDRFQINIKTKQWVVVNLMNKVNKQENGQRFINIIQKISLSYEYGILCKWSKIWSMGRYLLELNNKLLLV</sequence>
<reference evidence="1" key="1">
    <citation type="submission" date="2021-01" db="EMBL/GenBank/DDBJ databases">
        <authorList>
            <consortium name="Genoscope - CEA"/>
            <person name="William W."/>
        </authorList>
    </citation>
    <scope>NUCLEOTIDE SEQUENCE</scope>
</reference>
<keyword evidence="2" id="KW-1185">Reference proteome</keyword>